<keyword evidence="3" id="KW-0285">Flavoprotein</keyword>
<dbReference type="PANTHER" id="PTHR48083:SF2">
    <property type="entry name" value="MEDIUM-CHAIN SPECIFIC ACYL-COA DEHYDROGENASE, MITOCHONDRIAL"/>
    <property type="match status" value="1"/>
</dbReference>
<dbReference type="EMBL" id="CP163432">
    <property type="protein sequence ID" value="XDQ08858.1"/>
    <property type="molecule type" value="Genomic_DNA"/>
</dbReference>
<keyword evidence="5" id="KW-0560">Oxidoreductase</keyword>
<evidence type="ECO:0000259" key="6">
    <source>
        <dbReference type="Pfam" id="PF00441"/>
    </source>
</evidence>
<feature type="domain" description="Acyl-CoA dehydrogenase/oxidase C-terminal" evidence="6">
    <location>
        <begin position="213"/>
        <end position="335"/>
    </location>
</feature>
<proteinExistence type="inferred from homology"/>
<dbReference type="GO" id="GO:0050660">
    <property type="term" value="F:flavin adenine dinucleotide binding"/>
    <property type="evidence" value="ECO:0007669"/>
    <property type="project" value="InterPro"/>
</dbReference>
<dbReference type="Pfam" id="PF00441">
    <property type="entry name" value="Acyl-CoA_dh_1"/>
    <property type="match status" value="1"/>
</dbReference>
<evidence type="ECO:0000256" key="3">
    <source>
        <dbReference type="ARBA" id="ARBA00022630"/>
    </source>
</evidence>
<dbReference type="InterPro" id="IPR046373">
    <property type="entry name" value="Acyl-CoA_Oxase/DH_mid-dom_sf"/>
</dbReference>
<dbReference type="GO" id="GO:0033539">
    <property type="term" value="P:fatty acid beta-oxidation using acyl-CoA dehydrogenase"/>
    <property type="evidence" value="ECO:0007669"/>
    <property type="project" value="TreeGrafter"/>
</dbReference>
<dbReference type="InterPro" id="IPR009100">
    <property type="entry name" value="AcylCoA_DH/oxidase_NM_dom_sf"/>
</dbReference>
<dbReference type="SUPFAM" id="SSF47203">
    <property type="entry name" value="Acyl-CoA dehydrogenase C-terminal domain-like"/>
    <property type="match status" value="1"/>
</dbReference>
<evidence type="ECO:0000256" key="5">
    <source>
        <dbReference type="ARBA" id="ARBA00023002"/>
    </source>
</evidence>
<dbReference type="GO" id="GO:0005737">
    <property type="term" value="C:cytoplasm"/>
    <property type="evidence" value="ECO:0007669"/>
    <property type="project" value="TreeGrafter"/>
</dbReference>
<reference evidence="7" key="1">
    <citation type="submission" date="2024-07" db="EMBL/GenBank/DDBJ databases">
        <authorList>
            <person name="Yu S.T."/>
        </authorList>
    </citation>
    <scope>NUCLEOTIDE SEQUENCE</scope>
    <source>
        <strain evidence="7">R11</strain>
    </source>
</reference>
<evidence type="ECO:0000256" key="2">
    <source>
        <dbReference type="ARBA" id="ARBA00009347"/>
    </source>
</evidence>
<dbReference type="InterPro" id="IPR036250">
    <property type="entry name" value="AcylCo_DH-like_C"/>
</dbReference>
<dbReference type="InterPro" id="IPR050741">
    <property type="entry name" value="Acyl-CoA_dehydrogenase"/>
</dbReference>
<evidence type="ECO:0000313" key="7">
    <source>
        <dbReference type="EMBL" id="XDQ08858.1"/>
    </source>
</evidence>
<dbReference type="Gene3D" id="1.10.540.10">
    <property type="entry name" value="Acyl-CoA dehydrogenase/oxidase, N-terminal domain"/>
    <property type="match status" value="1"/>
</dbReference>
<evidence type="ECO:0000256" key="1">
    <source>
        <dbReference type="ARBA" id="ARBA00001974"/>
    </source>
</evidence>
<accession>A0AB39MVQ1</accession>
<evidence type="ECO:0000256" key="4">
    <source>
        <dbReference type="ARBA" id="ARBA00022827"/>
    </source>
</evidence>
<gene>
    <name evidence="7" type="ORF">AB5J55_03965</name>
</gene>
<sequence length="362" mass="38117">MNVAELFHEELNPVLRRLGARAKGAGPVPPDEEETEVRRGVWSTLAELDGLRPALPPRLGGPADAMAGRVRAAELMGPALYQSPYLDTMIAADLLAADGRHDKLLTSMASGERTCALAVREHAADEPGMPAPLALDPARGLVSGTRRFVAFAAEADFLLVIGEDGHALIPADGPGVRLHRQDDIGRGDLYRVALDGVAAVTDGLITAGPHYSAALARGRLQQAAYLTGLTRAALELTVDRLQQRSAFDRPLAKQQAPAFRLAALAAEATAVSSLVHAVAHDADSGADIRLTGAQALFLAADLAREATAEAVHLHGAAGLTEEYDVSVFYRCAAVDCVRLGSPTQLRLEAARLLAAAYEPTSE</sequence>
<name>A0AB39MVQ1_9ACTN</name>
<dbReference type="AlphaFoldDB" id="A0AB39MVQ1"/>
<dbReference type="InterPro" id="IPR009075">
    <property type="entry name" value="AcylCo_DH/oxidase_C"/>
</dbReference>
<dbReference type="GO" id="GO:0003995">
    <property type="term" value="F:acyl-CoA dehydrogenase activity"/>
    <property type="evidence" value="ECO:0007669"/>
    <property type="project" value="TreeGrafter"/>
</dbReference>
<keyword evidence="4" id="KW-0274">FAD</keyword>
<dbReference type="RefSeq" id="WP_369269306.1">
    <property type="nucleotide sequence ID" value="NZ_CP163432.1"/>
</dbReference>
<comment type="similarity">
    <text evidence="2">Belongs to the acyl-CoA dehydrogenase family.</text>
</comment>
<protein>
    <submittedName>
        <fullName evidence="7">Acyl-CoA dehydrogenase family protein</fullName>
    </submittedName>
</protein>
<dbReference type="Gene3D" id="1.20.140.10">
    <property type="entry name" value="Butyryl-CoA Dehydrogenase, subunit A, domain 3"/>
    <property type="match status" value="1"/>
</dbReference>
<dbReference type="SUPFAM" id="SSF56645">
    <property type="entry name" value="Acyl-CoA dehydrogenase NM domain-like"/>
    <property type="match status" value="1"/>
</dbReference>
<dbReference type="Gene3D" id="2.40.110.10">
    <property type="entry name" value="Butyryl-CoA Dehydrogenase, subunit A, domain 2"/>
    <property type="match status" value="1"/>
</dbReference>
<comment type="cofactor">
    <cofactor evidence="1">
        <name>FAD</name>
        <dbReference type="ChEBI" id="CHEBI:57692"/>
    </cofactor>
</comment>
<organism evidence="7">
    <name type="scientific">Streptomyces sp. R11</name>
    <dbReference type="NCBI Taxonomy" id="3238625"/>
    <lineage>
        <taxon>Bacteria</taxon>
        <taxon>Bacillati</taxon>
        <taxon>Actinomycetota</taxon>
        <taxon>Actinomycetes</taxon>
        <taxon>Kitasatosporales</taxon>
        <taxon>Streptomycetaceae</taxon>
        <taxon>Streptomyces</taxon>
    </lineage>
</organism>
<dbReference type="InterPro" id="IPR037069">
    <property type="entry name" value="AcylCoA_DH/ox_N_sf"/>
</dbReference>
<dbReference type="PANTHER" id="PTHR48083">
    <property type="entry name" value="MEDIUM-CHAIN SPECIFIC ACYL-COA DEHYDROGENASE, MITOCHONDRIAL-RELATED"/>
    <property type="match status" value="1"/>
</dbReference>